<organism evidence="1">
    <name type="scientific">Rhizobium leguminosarum</name>
    <dbReference type="NCBI Taxonomy" id="384"/>
    <lineage>
        <taxon>Bacteria</taxon>
        <taxon>Pseudomonadati</taxon>
        <taxon>Pseudomonadota</taxon>
        <taxon>Alphaproteobacteria</taxon>
        <taxon>Hyphomicrobiales</taxon>
        <taxon>Rhizobiaceae</taxon>
        <taxon>Rhizobium/Agrobacterium group</taxon>
        <taxon>Rhizobium</taxon>
    </lineage>
</organism>
<proteinExistence type="predicted"/>
<gene>
    <name evidence="1" type="ORF">A4A59_21240</name>
</gene>
<comment type="caution">
    <text evidence="1">The sequence shown here is derived from an EMBL/GenBank/DDBJ whole genome shotgun (WGS) entry which is preliminary data.</text>
</comment>
<reference evidence="1" key="1">
    <citation type="submission" date="2016-03" db="EMBL/GenBank/DDBJ databases">
        <title>Microsymbionts genomes from the relict species Vavilovia formosa.</title>
        <authorList>
            <person name="Chirak E."/>
            <person name="Kimeklis A."/>
            <person name="Kopat V."/>
            <person name="Andronov E."/>
        </authorList>
    </citation>
    <scope>NUCLEOTIDE SEQUENCE [LARGE SCALE GENOMIC DNA]</scope>
    <source>
        <strain evidence="1">Vaf12</strain>
    </source>
</reference>
<accession>A0A154IGR3</accession>
<sequence>MEDETTALEGGQQWDLAKVGARWQQELERAERYFRSWHDRCVKIEKIYLDQQSDQTNAAKRRFPMLWANTSVLQPAVYARVPQPVVERRFKDAQPVARMASELVERNLAYNRSEPRRS</sequence>
<dbReference type="EMBL" id="LVYU01000100">
    <property type="protein sequence ID" value="KZA99766.1"/>
    <property type="molecule type" value="Genomic_DNA"/>
</dbReference>
<name>A0A154IGR3_RHILE</name>
<dbReference type="AlphaFoldDB" id="A0A154IGR3"/>
<evidence type="ECO:0000313" key="1">
    <source>
        <dbReference type="EMBL" id="KZA99766.1"/>
    </source>
</evidence>
<protein>
    <submittedName>
        <fullName evidence="1">Uncharacterized protein</fullName>
    </submittedName>
</protein>